<keyword evidence="6 8" id="KW-0675">Receptor</keyword>
<dbReference type="InterPro" id="IPR013604">
    <property type="entry name" value="7TM_chemorcpt"/>
</dbReference>
<reference evidence="10" key="1">
    <citation type="submission" date="2023-01" db="EMBL/GenBank/DDBJ databases">
        <title>Key to firefly adult light organ development and bioluminescence: homeobox transcription factors regulate luciferase expression and transportation to peroxisome.</title>
        <authorList>
            <person name="Fu X."/>
        </authorList>
    </citation>
    <scope>NUCLEOTIDE SEQUENCE [LARGE SCALE GENOMIC DNA]</scope>
</reference>
<dbReference type="Pfam" id="PF08395">
    <property type="entry name" value="7tm_7"/>
    <property type="match status" value="2"/>
</dbReference>
<organism evidence="9 10">
    <name type="scientific">Aquatica leii</name>
    <dbReference type="NCBI Taxonomy" id="1421715"/>
    <lineage>
        <taxon>Eukaryota</taxon>
        <taxon>Metazoa</taxon>
        <taxon>Ecdysozoa</taxon>
        <taxon>Arthropoda</taxon>
        <taxon>Hexapoda</taxon>
        <taxon>Insecta</taxon>
        <taxon>Pterygota</taxon>
        <taxon>Neoptera</taxon>
        <taxon>Endopterygota</taxon>
        <taxon>Coleoptera</taxon>
        <taxon>Polyphaga</taxon>
        <taxon>Elateriformia</taxon>
        <taxon>Elateroidea</taxon>
        <taxon>Lampyridae</taxon>
        <taxon>Luciolinae</taxon>
        <taxon>Aquatica</taxon>
    </lineage>
</organism>
<dbReference type="GO" id="GO:0007165">
    <property type="term" value="P:signal transduction"/>
    <property type="evidence" value="ECO:0007669"/>
    <property type="project" value="UniProtKB-KW"/>
</dbReference>
<keyword evidence="2 8" id="KW-1003">Cell membrane</keyword>
<gene>
    <name evidence="9" type="ORF">RN001_006348</name>
</gene>
<comment type="caution">
    <text evidence="9">The sequence shown here is derived from an EMBL/GenBank/DDBJ whole genome shotgun (WGS) entry which is preliminary data.</text>
</comment>
<dbReference type="Proteomes" id="UP001353858">
    <property type="component" value="Unassembled WGS sequence"/>
</dbReference>
<protein>
    <recommendedName>
        <fullName evidence="8">Gustatory receptor</fullName>
    </recommendedName>
</protein>
<keyword evidence="10" id="KW-1185">Reference proteome</keyword>
<evidence type="ECO:0000256" key="8">
    <source>
        <dbReference type="RuleBase" id="RU363108"/>
    </source>
</evidence>
<keyword evidence="5 8" id="KW-0472">Membrane</keyword>
<evidence type="ECO:0000313" key="10">
    <source>
        <dbReference type="Proteomes" id="UP001353858"/>
    </source>
</evidence>
<feature type="transmembrane region" description="Helical" evidence="8">
    <location>
        <begin position="131"/>
        <end position="148"/>
    </location>
</feature>
<feature type="transmembrane region" description="Helical" evidence="8">
    <location>
        <begin position="107"/>
        <end position="125"/>
    </location>
</feature>
<comment type="subcellular location">
    <subcellularLocation>
        <location evidence="1 8">Cell membrane</location>
        <topology evidence="1 8">Multi-pass membrane protein</topology>
    </subcellularLocation>
</comment>
<proteinExistence type="inferred from homology"/>
<dbReference type="AlphaFoldDB" id="A0AAN7PDJ9"/>
<comment type="function">
    <text evidence="8">Gustatory receptor which mediates acceptance or avoidance behavior, depending on its substrates.</text>
</comment>
<dbReference type="GO" id="GO:0008049">
    <property type="term" value="P:male courtship behavior"/>
    <property type="evidence" value="ECO:0007669"/>
    <property type="project" value="TreeGrafter"/>
</dbReference>
<evidence type="ECO:0000256" key="4">
    <source>
        <dbReference type="ARBA" id="ARBA00022989"/>
    </source>
</evidence>
<accession>A0AAN7PDJ9</accession>
<keyword evidence="4 8" id="KW-1133">Transmembrane helix</keyword>
<keyword evidence="7 8" id="KW-0807">Transducer</keyword>
<evidence type="ECO:0000313" key="9">
    <source>
        <dbReference type="EMBL" id="KAK4883029.1"/>
    </source>
</evidence>
<dbReference type="GO" id="GO:0030424">
    <property type="term" value="C:axon"/>
    <property type="evidence" value="ECO:0007669"/>
    <property type="project" value="TreeGrafter"/>
</dbReference>
<evidence type="ECO:0000256" key="7">
    <source>
        <dbReference type="ARBA" id="ARBA00023224"/>
    </source>
</evidence>
<dbReference type="GO" id="GO:0007635">
    <property type="term" value="P:chemosensory behavior"/>
    <property type="evidence" value="ECO:0007669"/>
    <property type="project" value="TreeGrafter"/>
</dbReference>
<dbReference type="PANTHER" id="PTHR21143:SF133">
    <property type="entry name" value="GUSTATORY AND PHEROMONE RECEPTOR 32A-RELATED"/>
    <property type="match status" value="1"/>
</dbReference>
<evidence type="ECO:0000256" key="3">
    <source>
        <dbReference type="ARBA" id="ARBA00022692"/>
    </source>
</evidence>
<feature type="transmembrane region" description="Helical" evidence="8">
    <location>
        <begin position="169"/>
        <end position="188"/>
    </location>
</feature>
<sequence>MHNIIPMFKKRTNFYLKKELFTEVVFFSLQLFHQNLEFTTCRLFPINETLLFTASKSGPSIHKLLYLQGKNKLKKELCLEIIHFSSQFFHYKVVFSAGRLFKINENLLFTIAGAITTYLIVVIQFDVAPFSIVSNGFLQDIVWFRLGYTRVRHLQLCTICKRCNNAFSIQILFAITQSFVTIVIVVIYTGRHIFVDKDVIIQYIVYAFLQMSLSSLQVIFVVIICSITAEEASKSGPLIHKLLYLQGKTKLKKELSLEILHFSTQFFHYKVVFSAGRLFKINENLLFTIAGAITTYLIVVIQFDVAPFSM</sequence>
<dbReference type="GO" id="GO:0030425">
    <property type="term" value="C:dendrite"/>
    <property type="evidence" value="ECO:0007669"/>
    <property type="project" value="TreeGrafter"/>
</dbReference>
<comment type="similarity">
    <text evidence="8">Belongs to the insect chemoreceptor superfamily. Gustatory receptor (GR) family.</text>
</comment>
<dbReference type="GO" id="GO:0050909">
    <property type="term" value="P:sensory perception of taste"/>
    <property type="evidence" value="ECO:0007669"/>
    <property type="project" value="InterPro"/>
</dbReference>
<dbReference type="PANTHER" id="PTHR21143">
    <property type="entry name" value="INVERTEBRATE GUSTATORY RECEPTOR"/>
    <property type="match status" value="1"/>
</dbReference>
<keyword evidence="3 8" id="KW-0812">Transmembrane</keyword>
<feature type="transmembrane region" description="Helical" evidence="8">
    <location>
        <begin position="200"/>
        <end position="225"/>
    </location>
</feature>
<comment type="caution">
    <text evidence="8">Lacks conserved residue(s) required for the propagation of feature annotation.</text>
</comment>
<feature type="transmembrane region" description="Helical" evidence="8">
    <location>
        <begin position="285"/>
        <end position="303"/>
    </location>
</feature>
<dbReference type="GO" id="GO:0043025">
    <property type="term" value="C:neuronal cell body"/>
    <property type="evidence" value="ECO:0007669"/>
    <property type="project" value="TreeGrafter"/>
</dbReference>
<evidence type="ECO:0000256" key="2">
    <source>
        <dbReference type="ARBA" id="ARBA00022475"/>
    </source>
</evidence>
<evidence type="ECO:0000256" key="6">
    <source>
        <dbReference type="ARBA" id="ARBA00023170"/>
    </source>
</evidence>
<dbReference type="EMBL" id="JARPUR010000002">
    <property type="protein sequence ID" value="KAK4883029.1"/>
    <property type="molecule type" value="Genomic_DNA"/>
</dbReference>
<name>A0AAN7PDJ9_9COLE</name>
<evidence type="ECO:0000256" key="1">
    <source>
        <dbReference type="ARBA" id="ARBA00004651"/>
    </source>
</evidence>
<evidence type="ECO:0000256" key="5">
    <source>
        <dbReference type="ARBA" id="ARBA00023136"/>
    </source>
</evidence>
<dbReference type="GO" id="GO:0005886">
    <property type="term" value="C:plasma membrane"/>
    <property type="evidence" value="ECO:0007669"/>
    <property type="project" value="UniProtKB-SubCell"/>
</dbReference>